<evidence type="ECO:0000313" key="2">
    <source>
        <dbReference type="WBParaSite" id="HCON_00177120-00001"/>
    </source>
</evidence>
<reference evidence="2" key="1">
    <citation type="submission" date="2020-12" db="UniProtKB">
        <authorList>
            <consortium name="WormBaseParasite"/>
        </authorList>
    </citation>
    <scope>IDENTIFICATION</scope>
    <source>
        <strain evidence="2">MHco3</strain>
    </source>
</reference>
<dbReference type="WBParaSite" id="HCON_00177120-00001">
    <property type="protein sequence ID" value="HCON_00177120-00001"/>
    <property type="gene ID" value="HCON_00177120"/>
</dbReference>
<dbReference type="OrthoDB" id="5818039at2759"/>
<sequence length="101" mass="11693">MMKTRKIKYVIGMTETRRHRPLHAVLEIGELVSGSCDSKRRRHNWLVNTLLAVNIDSSESLIIRRGFLRLKRCGSTPTTIYAAYAPTSSYKEEEPKAFYYI</sequence>
<name>A0A7I4Z510_HAECO</name>
<protein>
    <submittedName>
        <fullName evidence="2">Uncharacterized protein</fullName>
    </submittedName>
</protein>
<accession>A0A7I4Z510</accession>
<organism evidence="1 2">
    <name type="scientific">Haemonchus contortus</name>
    <name type="common">Barber pole worm</name>
    <dbReference type="NCBI Taxonomy" id="6289"/>
    <lineage>
        <taxon>Eukaryota</taxon>
        <taxon>Metazoa</taxon>
        <taxon>Ecdysozoa</taxon>
        <taxon>Nematoda</taxon>
        <taxon>Chromadorea</taxon>
        <taxon>Rhabditida</taxon>
        <taxon>Rhabditina</taxon>
        <taxon>Rhabditomorpha</taxon>
        <taxon>Strongyloidea</taxon>
        <taxon>Trichostrongylidae</taxon>
        <taxon>Haemonchus</taxon>
    </lineage>
</organism>
<proteinExistence type="predicted"/>
<keyword evidence="1" id="KW-1185">Reference proteome</keyword>
<evidence type="ECO:0000313" key="1">
    <source>
        <dbReference type="Proteomes" id="UP000025227"/>
    </source>
</evidence>
<dbReference type="AlphaFoldDB" id="A0A7I4Z510"/>
<dbReference type="Proteomes" id="UP000025227">
    <property type="component" value="Unplaced"/>
</dbReference>